<evidence type="ECO:0000256" key="5">
    <source>
        <dbReference type="ARBA" id="ARBA00023002"/>
    </source>
</evidence>
<dbReference type="Gene3D" id="3.10.20.30">
    <property type="match status" value="1"/>
</dbReference>
<evidence type="ECO:0000259" key="9">
    <source>
        <dbReference type="PROSITE" id="PS51384"/>
    </source>
</evidence>
<dbReference type="SUPFAM" id="SSF63380">
    <property type="entry name" value="Riboflavin synthase domain-like"/>
    <property type="match status" value="1"/>
</dbReference>
<evidence type="ECO:0000256" key="1">
    <source>
        <dbReference type="ARBA" id="ARBA00001974"/>
    </source>
</evidence>
<keyword evidence="5" id="KW-0560">Oxidoreductase</keyword>
<dbReference type="PROSITE" id="PS00197">
    <property type="entry name" value="2FE2S_FER_1"/>
    <property type="match status" value="1"/>
</dbReference>
<accession>A0AA37UWW8</accession>
<dbReference type="InterPro" id="IPR006058">
    <property type="entry name" value="2Fe2S_fd_BS"/>
</dbReference>
<reference evidence="10" key="2">
    <citation type="submission" date="2023-02" db="EMBL/GenBank/DDBJ databases">
        <authorList>
            <person name="Sun Q."/>
            <person name="Mori K."/>
        </authorList>
    </citation>
    <scope>NUCLEOTIDE SEQUENCE</scope>
    <source>
        <strain evidence="10">NBRC 112290</strain>
    </source>
</reference>
<evidence type="ECO:0000256" key="3">
    <source>
        <dbReference type="ARBA" id="ARBA00022714"/>
    </source>
</evidence>
<keyword evidence="2" id="KW-0285">Flavoprotein</keyword>
<evidence type="ECO:0000313" key="10">
    <source>
        <dbReference type="EMBL" id="GMA31027.1"/>
    </source>
</evidence>
<dbReference type="PROSITE" id="PS51085">
    <property type="entry name" value="2FE2S_FER_2"/>
    <property type="match status" value="1"/>
</dbReference>
<dbReference type="PRINTS" id="PR00409">
    <property type="entry name" value="PHDIOXRDTASE"/>
</dbReference>
<dbReference type="SUPFAM" id="SSF52343">
    <property type="entry name" value="Ferredoxin reductase-like, C-terminal NADP-linked domain"/>
    <property type="match status" value="1"/>
</dbReference>
<name>A0AA37UWW8_9MICO</name>
<keyword evidence="7" id="KW-0411">Iron-sulfur</keyword>
<dbReference type="PANTHER" id="PTHR47354">
    <property type="entry name" value="NADH OXIDOREDUCTASE HCR"/>
    <property type="match status" value="1"/>
</dbReference>
<keyword evidence="4" id="KW-0479">Metal-binding</keyword>
<feature type="domain" description="2Fe-2S ferredoxin-type" evidence="8">
    <location>
        <begin position="234"/>
        <end position="319"/>
    </location>
</feature>
<dbReference type="CDD" id="cd06185">
    <property type="entry name" value="PDR_like"/>
    <property type="match status" value="1"/>
</dbReference>
<dbReference type="InterPro" id="IPR001041">
    <property type="entry name" value="2Fe-2S_ferredoxin-type"/>
</dbReference>
<comment type="cofactor">
    <cofactor evidence="1">
        <name>FAD</name>
        <dbReference type="ChEBI" id="CHEBI:57692"/>
    </cofactor>
</comment>
<dbReference type="PROSITE" id="PS51384">
    <property type="entry name" value="FAD_FR"/>
    <property type="match status" value="1"/>
</dbReference>
<dbReference type="InterPro" id="IPR050415">
    <property type="entry name" value="MRET"/>
</dbReference>
<gene>
    <name evidence="10" type="ORF">GCM10025875_10190</name>
</gene>
<feature type="domain" description="FAD-binding FR-type" evidence="9">
    <location>
        <begin position="6"/>
        <end position="107"/>
    </location>
</feature>
<evidence type="ECO:0000256" key="4">
    <source>
        <dbReference type="ARBA" id="ARBA00022723"/>
    </source>
</evidence>
<dbReference type="Proteomes" id="UP001157161">
    <property type="component" value="Unassembled WGS sequence"/>
</dbReference>
<dbReference type="CDD" id="cd00207">
    <property type="entry name" value="fer2"/>
    <property type="match status" value="1"/>
</dbReference>
<reference evidence="10" key="1">
    <citation type="journal article" date="2014" name="Int. J. Syst. Evol. Microbiol.">
        <title>Complete genome sequence of Corynebacterium casei LMG S-19264T (=DSM 44701T), isolated from a smear-ripened cheese.</title>
        <authorList>
            <consortium name="US DOE Joint Genome Institute (JGI-PGF)"/>
            <person name="Walter F."/>
            <person name="Albersmeier A."/>
            <person name="Kalinowski J."/>
            <person name="Ruckert C."/>
        </authorList>
    </citation>
    <scope>NUCLEOTIDE SEQUENCE</scope>
    <source>
        <strain evidence="10">NBRC 112290</strain>
    </source>
</reference>
<dbReference type="AlphaFoldDB" id="A0AA37UWW8"/>
<evidence type="ECO:0000256" key="2">
    <source>
        <dbReference type="ARBA" id="ARBA00022630"/>
    </source>
</evidence>
<dbReference type="InterPro" id="IPR017938">
    <property type="entry name" value="Riboflavin_synthase-like_b-brl"/>
</dbReference>
<dbReference type="Gene3D" id="3.40.50.80">
    <property type="entry name" value="Nucleotide-binding domain of ferredoxin-NADP reductase (FNR) module"/>
    <property type="match status" value="1"/>
</dbReference>
<evidence type="ECO:0000313" key="11">
    <source>
        <dbReference type="Proteomes" id="UP001157161"/>
    </source>
</evidence>
<comment type="caution">
    <text evidence="10">The sequence shown here is derived from an EMBL/GenBank/DDBJ whole genome shotgun (WGS) entry which is preliminary data.</text>
</comment>
<dbReference type="GO" id="GO:0051537">
    <property type="term" value="F:2 iron, 2 sulfur cluster binding"/>
    <property type="evidence" value="ECO:0007669"/>
    <property type="project" value="UniProtKB-KW"/>
</dbReference>
<dbReference type="GO" id="GO:0016491">
    <property type="term" value="F:oxidoreductase activity"/>
    <property type="evidence" value="ECO:0007669"/>
    <property type="project" value="UniProtKB-KW"/>
</dbReference>
<dbReference type="InterPro" id="IPR017927">
    <property type="entry name" value="FAD-bd_FR_type"/>
</dbReference>
<keyword evidence="6" id="KW-0408">Iron</keyword>
<dbReference type="SUPFAM" id="SSF54292">
    <property type="entry name" value="2Fe-2S ferredoxin-like"/>
    <property type="match status" value="1"/>
</dbReference>
<keyword evidence="11" id="KW-1185">Reference proteome</keyword>
<dbReference type="InterPro" id="IPR036010">
    <property type="entry name" value="2Fe-2S_ferredoxin-like_sf"/>
</dbReference>
<dbReference type="PANTHER" id="PTHR47354:SF1">
    <property type="entry name" value="CARNITINE MONOOXYGENASE REDUCTASE SUBUNIT"/>
    <property type="match status" value="1"/>
</dbReference>
<dbReference type="GO" id="GO:0046872">
    <property type="term" value="F:metal ion binding"/>
    <property type="evidence" value="ECO:0007669"/>
    <property type="project" value="UniProtKB-KW"/>
</dbReference>
<dbReference type="Pfam" id="PF00111">
    <property type="entry name" value="Fer2"/>
    <property type="match status" value="1"/>
</dbReference>
<organism evidence="10 11">
    <name type="scientific">Litorihabitans aurantiacus</name>
    <dbReference type="NCBI Taxonomy" id="1930061"/>
    <lineage>
        <taxon>Bacteria</taxon>
        <taxon>Bacillati</taxon>
        <taxon>Actinomycetota</taxon>
        <taxon>Actinomycetes</taxon>
        <taxon>Micrococcales</taxon>
        <taxon>Beutenbergiaceae</taxon>
        <taxon>Litorihabitans</taxon>
    </lineage>
</organism>
<dbReference type="InterPro" id="IPR012675">
    <property type="entry name" value="Beta-grasp_dom_sf"/>
</dbReference>
<evidence type="ECO:0000259" key="8">
    <source>
        <dbReference type="PROSITE" id="PS51085"/>
    </source>
</evidence>
<evidence type="ECO:0000256" key="7">
    <source>
        <dbReference type="ARBA" id="ARBA00023014"/>
    </source>
</evidence>
<dbReference type="RefSeq" id="WP_284249854.1">
    <property type="nucleotide sequence ID" value="NZ_BSUM01000001.1"/>
</dbReference>
<protein>
    <submittedName>
        <fullName evidence="10">Ferredoxin</fullName>
    </submittedName>
</protein>
<keyword evidence="3" id="KW-0001">2Fe-2S</keyword>
<dbReference type="EMBL" id="BSUM01000001">
    <property type="protein sequence ID" value="GMA31027.1"/>
    <property type="molecule type" value="Genomic_DNA"/>
</dbReference>
<evidence type="ECO:0000256" key="6">
    <source>
        <dbReference type="ARBA" id="ARBA00023004"/>
    </source>
</evidence>
<proteinExistence type="predicted"/>
<dbReference type="InterPro" id="IPR039261">
    <property type="entry name" value="FNR_nucleotide-bd"/>
</dbReference>
<sequence>MSFFSDVERELTVIDRTPLTADVVALDLAATNGRPLPVWTPGAHVDLEVAPGVERQYSLCGDLADRTRWRVAILREPAGRGGSLAAHALAVGTVLRARGPRSNFAYEPRPGSPVTFVAGGVGITAVLPMLSSAAEAGADWELHYCGRERTRMAWVEDLAARHGARVHVHDSAAGDRLDVSALVRRRGTGGIWACGPAPLLDALHEAAASVPGAQVHVEHFTPQELSAPVWEGPFEVELAASGEVVVVPPQTSVLEALESHGAITVSSCREGTCGTCETVVLEGDVDHRDSVLTQSEREENLSMMTCVSRAACPRLVLDL</sequence>
<dbReference type="Gene3D" id="2.40.30.10">
    <property type="entry name" value="Translation factors"/>
    <property type="match status" value="1"/>
</dbReference>